<feature type="compositionally biased region" description="Basic and acidic residues" evidence="1">
    <location>
        <begin position="36"/>
        <end position="48"/>
    </location>
</feature>
<feature type="compositionally biased region" description="Basic and acidic residues" evidence="1">
    <location>
        <begin position="13"/>
        <end position="25"/>
    </location>
</feature>
<evidence type="ECO:0000313" key="2">
    <source>
        <dbReference type="EMBL" id="KAG6951203.1"/>
    </source>
</evidence>
<dbReference type="AlphaFoldDB" id="A0A8T1TY18"/>
<protein>
    <submittedName>
        <fullName evidence="2">Uncharacterized protein</fullName>
    </submittedName>
</protein>
<feature type="compositionally biased region" description="Basic and acidic residues" evidence="1">
    <location>
        <begin position="88"/>
        <end position="101"/>
    </location>
</feature>
<accession>A0A8T1TY18</accession>
<feature type="compositionally biased region" description="Acidic residues" evidence="1">
    <location>
        <begin position="1"/>
        <end position="12"/>
    </location>
</feature>
<name>A0A8T1TY18_9STRA</name>
<proteinExistence type="predicted"/>
<sequence>MVFGNDYEDEGDERNFGRGEKRDDGEQPVSVPAAVERLERGARVRVSRDSISVVDQTPVSNEGAAESQDVATTEEEKDRSTTGVTVKTEVREGPDGKREDVAGVSTRSGDSHAMNGYDSEYYDAQEAETTDADAEVFVAKEKAAVGGEVTEVARSVEAAEEVGTVCEVARIVGGESVEDEEEEFWDAVESVDMIKELKDKDEDVSFPRIRFAPRLGAAPPLKFAL</sequence>
<feature type="region of interest" description="Disordered" evidence="1">
    <location>
        <begin position="1"/>
        <end position="116"/>
    </location>
</feature>
<evidence type="ECO:0000313" key="3">
    <source>
        <dbReference type="Proteomes" id="UP000688947"/>
    </source>
</evidence>
<dbReference type="OrthoDB" id="10408846at2759"/>
<comment type="caution">
    <text evidence="2">The sequence shown here is derived from an EMBL/GenBank/DDBJ whole genome shotgun (WGS) entry which is preliminary data.</text>
</comment>
<evidence type="ECO:0000256" key="1">
    <source>
        <dbReference type="SAM" id="MobiDB-lite"/>
    </source>
</evidence>
<dbReference type="VEuPathDB" id="FungiDB:PC110_g19735"/>
<gene>
    <name evidence="2" type="ORF">JG687_00013762</name>
</gene>
<dbReference type="EMBL" id="JAENGZ010001041">
    <property type="protein sequence ID" value="KAG6951203.1"/>
    <property type="molecule type" value="Genomic_DNA"/>
</dbReference>
<dbReference type="Proteomes" id="UP000688947">
    <property type="component" value="Unassembled WGS sequence"/>
</dbReference>
<organism evidence="2 3">
    <name type="scientific">Phytophthora cactorum</name>
    <dbReference type="NCBI Taxonomy" id="29920"/>
    <lineage>
        <taxon>Eukaryota</taxon>
        <taxon>Sar</taxon>
        <taxon>Stramenopiles</taxon>
        <taxon>Oomycota</taxon>
        <taxon>Peronosporomycetes</taxon>
        <taxon>Peronosporales</taxon>
        <taxon>Peronosporaceae</taxon>
        <taxon>Phytophthora</taxon>
    </lineage>
</organism>
<reference evidence="2" key="1">
    <citation type="submission" date="2021-01" db="EMBL/GenBank/DDBJ databases">
        <title>Phytophthora aleatoria, a newly-described species from Pinus radiata is distinct from Phytophthora cactorum isolates based on comparative genomics.</title>
        <authorList>
            <person name="Mcdougal R."/>
            <person name="Panda P."/>
            <person name="Williams N."/>
            <person name="Studholme D.J."/>
        </authorList>
    </citation>
    <scope>NUCLEOTIDE SEQUENCE</scope>
    <source>
        <strain evidence="2">NZFS 3830</strain>
    </source>
</reference>